<dbReference type="SMART" id="SM00421">
    <property type="entry name" value="HTH_LUXR"/>
    <property type="match status" value="1"/>
</dbReference>
<sequence length="315" mass="33989">MLESVGVEPDDEAVYRALLGTPECTVAELAAGTGRDQAAIRRSVARLEELGMLSRTAHRPARLIPARPDVAVEVLVARRQAELERARSAAAGLVAEMQSPARYRPENLVEVIVGQPAIAARYAQLQNGTERELLVLDRPPYAAEPADSDSRERQLLRSQVDVRVIYSPESLALPGGVDVALDAAAAGERARVHPRVPIKLAVSDRSIALLPLAMDQMRGSALVVRESALVEALAQLFHLLWDQAMPLVSTTADDGAGTGVDRRLLTMLAAGLKDDAIARQLDVSSRTVGRRVAELMARLGARTRFEAGVRAQRLL</sequence>
<dbReference type="InterPro" id="IPR016032">
    <property type="entry name" value="Sig_transdc_resp-reg_C-effctor"/>
</dbReference>
<dbReference type="InterPro" id="IPR036390">
    <property type="entry name" value="WH_DNA-bd_sf"/>
</dbReference>
<dbReference type="InterPro" id="IPR036388">
    <property type="entry name" value="WH-like_DNA-bd_sf"/>
</dbReference>
<comment type="caution">
    <text evidence="2">The sequence shown here is derived from an EMBL/GenBank/DDBJ whole genome shotgun (WGS) entry which is preliminary data.</text>
</comment>
<accession>A0A418KH02</accession>
<proteinExistence type="predicted"/>
<dbReference type="GO" id="GO:0003677">
    <property type="term" value="F:DNA binding"/>
    <property type="evidence" value="ECO:0007669"/>
    <property type="project" value="InterPro"/>
</dbReference>
<dbReference type="SUPFAM" id="SSF46785">
    <property type="entry name" value="Winged helix' DNA-binding domain"/>
    <property type="match status" value="1"/>
</dbReference>
<dbReference type="GO" id="GO:0006355">
    <property type="term" value="P:regulation of DNA-templated transcription"/>
    <property type="evidence" value="ECO:0007669"/>
    <property type="project" value="InterPro"/>
</dbReference>
<dbReference type="Proteomes" id="UP000284057">
    <property type="component" value="Unassembled WGS sequence"/>
</dbReference>
<dbReference type="SUPFAM" id="SSF46894">
    <property type="entry name" value="C-terminal effector domain of the bipartite response regulators"/>
    <property type="match status" value="1"/>
</dbReference>
<evidence type="ECO:0000313" key="3">
    <source>
        <dbReference type="Proteomes" id="UP000284057"/>
    </source>
</evidence>
<dbReference type="RefSeq" id="WP_119663270.1">
    <property type="nucleotide sequence ID" value="NZ_QUAL01000433.1"/>
</dbReference>
<dbReference type="InterPro" id="IPR051797">
    <property type="entry name" value="TrmB-like"/>
</dbReference>
<dbReference type="InterPro" id="IPR000792">
    <property type="entry name" value="Tscrpt_reg_LuxR_C"/>
</dbReference>
<gene>
    <name evidence="2" type="ORF">DY240_29730</name>
</gene>
<dbReference type="InterPro" id="IPR002831">
    <property type="entry name" value="Tscrpt_reg_TrmB_N"/>
</dbReference>
<name>A0A418KH02_9ACTN</name>
<dbReference type="OrthoDB" id="5932488at2"/>
<feature type="domain" description="HTH luxR-type" evidence="1">
    <location>
        <begin position="254"/>
        <end position="311"/>
    </location>
</feature>
<keyword evidence="3" id="KW-1185">Reference proteome</keyword>
<evidence type="ECO:0000259" key="1">
    <source>
        <dbReference type="SMART" id="SM00421"/>
    </source>
</evidence>
<dbReference type="Pfam" id="PF01978">
    <property type="entry name" value="TrmB"/>
    <property type="match status" value="1"/>
</dbReference>
<dbReference type="Gene3D" id="1.10.10.10">
    <property type="entry name" value="Winged helix-like DNA-binding domain superfamily/Winged helix DNA-binding domain"/>
    <property type="match status" value="2"/>
</dbReference>
<dbReference type="PANTHER" id="PTHR34293">
    <property type="entry name" value="HTH-TYPE TRANSCRIPTIONAL REGULATOR TRMBL2"/>
    <property type="match status" value="1"/>
</dbReference>
<evidence type="ECO:0000313" key="2">
    <source>
        <dbReference type="EMBL" id="RIQ11168.1"/>
    </source>
</evidence>
<dbReference type="AlphaFoldDB" id="A0A418KH02"/>
<dbReference type="PANTHER" id="PTHR34293:SF1">
    <property type="entry name" value="HTH-TYPE TRANSCRIPTIONAL REGULATOR TRMBL2"/>
    <property type="match status" value="1"/>
</dbReference>
<organism evidence="2 3">
    <name type="scientific">Jiangella rhizosphaerae</name>
    <dbReference type="NCBI Taxonomy" id="2293569"/>
    <lineage>
        <taxon>Bacteria</taxon>
        <taxon>Bacillati</taxon>
        <taxon>Actinomycetota</taxon>
        <taxon>Actinomycetes</taxon>
        <taxon>Jiangellales</taxon>
        <taxon>Jiangellaceae</taxon>
        <taxon>Jiangella</taxon>
    </lineage>
</organism>
<reference evidence="2 3" key="1">
    <citation type="submission" date="2018-09" db="EMBL/GenBank/DDBJ databases">
        <title>Isolation, diversity and antifungal activity of actinobacteria from wheat.</title>
        <authorList>
            <person name="Han C."/>
        </authorList>
    </citation>
    <scope>NUCLEOTIDE SEQUENCE [LARGE SCALE GENOMIC DNA]</scope>
    <source>
        <strain evidence="2 3">NEAU-YY265</strain>
    </source>
</reference>
<dbReference type="Pfam" id="PF00196">
    <property type="entry name" value="GerE"/>
    <property type="match status" value="1"/>
</dbReference>
<dbReference type="EMBL" id="QUAL01000433">
    <property type="protein sequence ID" value="RIQ11168.1"/>
    <property type="molecule type" value="Genomic_DNA"/>
</dbReference>
<protein>
    <submittedName>
        <fullName evidence="2">Helix-turn-helix transcriptional regulator</fullName>
    </submittedName>
</protein>